<evidence type="ECO:0000313" key="1">
    <source>
        <dbReference type="EMBL" id="KAH7904026.1"/>
    </source>
</evidence>
<feature type="non-terminal residue" evidence="1">
    <location>
        <position position="313"/>
    </location>
</feature>
<accession>A0ACB7ZS96</accession>
<sequence>MVETRPHHHRATLKQTNKAFKSKHASKSALKDIAKGRIQRHSVKTRSGPSANTAAQARLNRRNTAKQAQAQKRAELIESTRIFNGVDGAPRIVAVVPLCPDVDAQRAVRGLAHELDVDPSGCPETGSWRMPAARFKTSLQFINVAYRNMYAAIDACLAADYVLFVLSAETEVDNWGDVLLRTLQAHALPHVVAAVLPPEHHKKTSPPILKSLLSFVQYFVPANSRVFDLAAPSDRLSVVRALAEGRPDVRSWRDGRPWLLADDLAWIPAEDHLLDSTDDTLGTLAVTGIVRGAPLSANRLVHIPAFGDFQIEK</sequence>
<dbReference type="Proteomes" id="UP000790377">
    <property type="component" value="Unassembled WGS sequence"/>
</dbReference>
<protein>
    <submittedName>
        <fullName evidence="1">NUC121 domain-containing protein</fullName>
    </submittedName>
</protein>
<evidence type="ECO:0000313" key="2">
    <source>
        <dbReference type="Proteomes" id="UP000790377"/>
    </source>
</evidence>
<dbReference type="EMBL" id="MU268641">
    <property type="protein sequence ID" value="KAH7904026.1"/>
    <property type="molecule type" value="Genomic_DNA"/>
</dbReference>
<comment type="caution">
    <text evidence="1">The sequence shown here is derived from an EMBL/GenBank/DDBJ whole genome shotgun (WGS) entry which is preliminary data.</text>
</comment>
<keyword evidence="2" id="KW-1185">Reference proteome</keyword>
<reference evidence="1" key="1">
    <citation type="journal article" date="2021" name="New Phytol.">
        <title>Evolutionary innovations through gain and loss of genes in the ectomycorrhizal Boletales.</title>
        <authorList>
            <person name="Wu G."/>
            <person name="Miyauchi S."/>
            <person name="Morin E."/>
            <person name="Kuo A."/>
            <person name="Drula E."/>
            <person name="Varga T."/>
            <person name="Kohler A."/>
            <person name="Feng B."/>
            <person name="Cao Y."/>
            <person name="Lipzen A."/>
            <person name="Daum C."/>
            <person name="Hundley H."/>
            <person name="Pangilinan J."/>
            <person name="Johnson J."/>
            <person name="Barry K."/>
            <person name="LaButti K."/>
            <person name="Ng V."/>
            <person name="Ahrendt S."/>
            <person name="Min B."/>
            <person name="Choi I.G."/>
            <person name="Park H."/>
            <person name="Plett J.M."/>
            <person name="Magnuson J."/>
            <person name="Spatafora J.W."/>
            <person name="Nagy L.G."/>
            <person name="Henrissat B."/>
            <person name="Grigoriev I.V."/>
            <person name="Yang Z.L."/>
            <person name="Xu J."/>
            <person name="Martin F.M."/>
        </authorList>
    </citation>
    <scope>NUCLEOTIDE SEQUENCE</scope>
    <source>
        <strain evidence="1">ATCC 28755</strain>
    </source>
</reference>
<name>A0ACB7ZS96_9AGAM</name>
<organism evidence="1 2">
    <name type="scientific">Hygrophoropsis aurantiaca</name>
    <dbReference type="NCBI Taxonomy" id="72124"/>
    <lineage>
        <taxon>Eukaryota</taxon>
        <taxon>Fungi</taxon>
        <taxon>Dikarya</taxon>
        <taxon>Basidiomycota</taxon>
        <taxon>Agaricomycotina</taxon>
        <taxon>Agaricomycetes</taxon>
        <taxon>Agaricomycetidae</taxon>
        <taxon>Boletales</taxon>
        <taxon>Coniophorineae</taxon>
        <taxon>Hygrophoropsidaceae</taxon>
        <taxon>Hygrophoropsis</taxon>
    </lineage>
</organism>
<proteinExistence type="predicted"/>
<gene>
    <name evidence="1" type="ORF">BJ138DRAFT_1184253</name>
</gene>